<keyword evidence="2" id="KW-0812">Transmembrane</keyword>
<protein>
    <submittedName>
        <fullName evidence="3">Uncharacterized protein</fullName>
    </submittedName>
</protein>
<evidence type="ECO:0000313" key="4">
    <source>
        <dbReference type="Proteomes" id="UP000281028"/>
    </source>
</evidence>
<accession>A0A3S1AYG8</accession>
<evidence type="ECO:0000256" key="2">
    <source>
        <dbReference type="SAM" id="Phobius"/>
    </source>
</evidence>
<keyword evidence="4" id="KW-1185">Reference proteome</keyword>
<proteinExistence type="predicted"/>
<keyword evidence="2" id="KW-1133">Transmembrane helix</keyword>
<dbReference type="Proteomes" id="UP000281028">
    <property type="component" value="Unassembled WGS sequence"/>
</dbReference>
<gene>
    <name evidence="3" type="ORF">ECE50_022445</name>
</gene>
<organism evidence="3 4">
    <name type="scientific">Chitinophaga solisilvae</name>
    <dbReference type="NCBI Taxonomy" id="1233460"/>
    <lineage>
        <taxon>Bacteria</taxon>
        <taxon>Pseudomonadati</taxon>
        <taxon>Bacteroidota</taxon>
        <taxon>Chitinophagia</taxon>
        <taxon>Chitinophagales</taxon>
        <taxon>Chitinophagaceae</taxon>
        <taxon>Chitinophaga</taxon>
    </lineage>
</organism>
<dbReference type="OrthoDB" id="661324at2"/>
<reference evidence="3" key="1">
    <citation type="submission" date="2020-05" db="EMBL/GenBank/DDBJ databases">
        <title>Chitinophaga laudate sp. nov., isolated from a tropical peat swamp.</title>
        <authorList>
            <person name="Goh C.B.S."/>
            <person name="Lee M.S."/>
            <person name="Parimannan S."/>
            <person name="Pasbakhsh P."/>
            <person name="Yule C.M."/>
            <person name="Rajandas H."/>
            <person name="Loke S."/>
            <person name="Croft L."/>
            <person name="Tan J.B.L."/>
        </authorList>
    </citation>
    <scope>NUCLEOTIDE SEQUENCE</scope>
    <source>
        <strain evidence="3">Mgbs1</strain>
    </source>
</reference>
<keyword evidence="2" id="KW-0472">Membrane</keyword>
<comment type="caution">
    <text evidence="3">The sequence shown here is derived from an EMBL/GenBank/DDBJ whole genome shotgun (WGS) entry which is preliminary data.</text>
</comment>
<feature type="compositionally biased region" description="Low complexity" evidence="1">
    <location>
        <begin position="190"/>
        <end position="207"/>
    </location>
</feature>
<evidence type="ECO:0000256" key="1">
    <source>
        <dbReference type="SAM" id="MobiDB-lite"/>
    </source>
</evidence>
<feature type="transmembrane region" description="Helical" evidence="2">
    <location>
        <begin position="145"/>
        <end position="164"/>
    </location>
</feature>
<dbReference type="EMBL" id="RIAR02000001">
    <property type="protein sequence ID" value="NSL89618.1"/>
    <property type="molecule type" value="Genomic_DNA"/>
</dbReference>
<sequence length="357" mass="38496">MAVDINISNYEGFLLSYVDNELTEEERHALENFLQKHPSARQELDVLQGIRLVPDETLTFANKAMLYRKDAAEADYEALMCSFIDGELSSTEEADLKSWLLRHPEQEQQLARLTAVKLQPDTSIVFDNKAALYKQRTRTVRMHPAVWWGATAAAVLAGIIIWMMPAQVQQPHPAIASGNITQETMITPAAPSTTREEATPAPATATADIARSKPERATVAASVKESHAAAAKAPAADQAPEPVLAAAAKTETPALSQLPPPRNTTDEVIEKHLQQHTTIAAVRPIDNNTVAAGTGKEPLLAANIPAGNTAPASVNPAPTPEPAPIKGELIMSVSGSDSRILDKVTNVAKFFSRRKSK</sequence>
<feature type="compositionally biased region" description="Low complexity" evidence="1">
    <location>
        <begin position="219"/>
        <end position="241"/>
    </location>
</feature>
<evidence type="ECO:0000313" key="3">
    <source>
        <dbReference type="EMBL" id="NSL89618.1"/>
    </source>
</evidence>
<dbReference type="InterPro" id="IPR029024">
    <property type="entry name" value="TerB-like"/>
</dbReference>
<feature type="region of interest" description="Disordered" evidence="1">
    <location>
        <begin position="190"/>
        <end position="241"/>
    </location>
</feature>
<dbReference type="AlphaFoldDB" id="A0A3S1AYG8"/>
<name>A0A3S1AYG8_9BACT</name>
<dbReference type="SUPFAM" id="SSF158682">
    <property type="entry name" value="TerB-like"/>
    <property type="match status" value="1"/>
</dbReference>